<keyword evidence="2" id="KW-1133">Transmembrane helix</keyword>
<keyword evidence="2" id="KW-0472">Membrane</keyword>
<feature type="region of interest" description="Disordered" evidence="1">
    <location>
        <begin position="68"/>
        <end position="88"/>
    </location>
</feature>
<reference evidence="3" key="1">
    <citation type="submission" date="2023-03" db="EMBL/GenBank/DDBJ databases">
        <title>Massive genome expansion in bonnet fungi (Mycena s.s.) driven by repeated elements and novel gene families across ecological guilds.</title>
        <authorList>
            <consortium name="Lawrence Berkeley National Laboratory"/>
            <person name="Harder C.B."/>
            <person name="Miyauchi S."/>
            <person name="Viragh M."/>
            <person name="Kuo A."/>
            <person name="Thoen E."/>
            <person name="Andreopoulos B."/>
            <person name="Lu D."/>
            <person name="Skrede I."/>
            <person name="Drula E."/>
            <person name="Henrissat B."/>
            <person name="Morin E."/>
            <person name="Kohler A."/>
            <person name="Barry K."/>
            <person name="LaButti K."/>
            <person name="Morin E."/>
            <person name="Salamov A."/>
            <person name="Lipzen A."/>
            <person name="Mereny Z."/>
            <person name="Hegedus B."/>
            <person name="Baldrian P."/>
            <person name="Stursova M."/>
            <person name="Weitz H."/>
            <person name="Taylor A."/>
            <person name="Grigoriev I.V."/>
            <person name="Nagy L.G."/>
            <person name="Martin F."/>
            <person name="Kauserud H."/>
        </authorList>
    </citation>
    <scope>NUCLEOTIDE SEQUENCE</scope>
    <source>
        <strain evidence="3">CBHHK200</strain>
    </source>
</reference>
<dbReference type="Proteomes" id="UP001218188">
    <property type="component" value="Unassembled WGS sequence"/>
</dbReference>
<feature type="compositionally biased region" description="Low complexity" evidence="1">
    <location>
        <begin position="68"/>
        <end position="87"/>
    </location>
</feature>
<keyword evidence="4" id="KW-1185">Reference proteome</keyword>
<protein>
    <submittedName>
        <fullName evidence="3">Uncharacterized protein</fullName>
    </submittedName>
</protein>
<evidence type="ECO:0000256" key="1">
    <source>
        <dbReference type="SAM" id="MobiDB-lite"/>
    </source>
</evidence>
<sequence length="280" mass="30081">MFTDHYNTAIFCHILPYSAAILPCHSATLPGSSSQNLFCPPHYSYTAAGSKSSPASHSSGGVSFGLASTSLSPSPSPPSAVAESNSSETSTAIHDVAVKPNSKSRLLAEIITPVLLAVIAAGGIVFVVCRRRYKHALDIKDWEESRLPELEGTGTSRIWSFAGVRGVMKDTSPRARSPAYEGGADWNRSDTHLRGEPDWERDQQNLAIAESGPDTDIHHRQSVPASTIDASERKPSDVGHDFAQAFHSESSMHDEPALVDSRPGTLLQPFPLPPLPEYSP</sequence>
<gene>
    <name evidence="3" type="ORF">C8F04DRAFT_1360387</name>
</gene>
<keyword evidence="2" id="KW-0812">Transmembrane</keyword>
<feature type="region of interest" description="Disordered" evidence="1">
    <location>
        <begin position="170"/>
        <end position="197"/>
    </location>
</feature>
<evidence type="ECO:0000313" key="3">
    <source>
        <dbReference type="EMBL" id="KAJ7031799.1"/>
    </source>
</evidence>
<feature type="compositionally biased region" description="Basic and acidic residues" evidence="1">
    <location>
        <begin position="187"/>
        <end position="197"/>
    </location>
</feature>
<accession>A0AAD6SQD1</accession>
<feature type="region of interest" description="Disordered" evidence="1">
    <location>
        <begin position="210"/>
        <end position="280"/>
    </location>
</feature>
<name>A0AAD6SQD1_9AGAR</name>
<comment type="caution">
    <text evidence="3">The sequence shown here is derived from an EMBL/GenBank/DDBJ whole genome shotgun (WGS) entry which is preliminary data.</text>
</comment>
<evidence type="ECO:0000313" key="4">
    <source>
        <dbReference type="Proteomes" id="UP001218188"/>
    </source>
</evidence>
<feature type="transmembrane region" description="Helical" evidence="2">
    <location>
        <begin position="110"/>
        <end position="129"/>
    </location>
</feature>
<feature type="compositionally biased region" description="Basic and acidic residues" evidence="1">
    <location>
        <begin position="230"/>
        <end position="240"/>
    </location>
</feature>
<organism evidence="3 4">
    <name type="scientific">Mycena alexandri</name>
    <dbReference type="NCBI Taxonomy" id="1745969"/>
    <lineage>
        <taxon>Eukaryota</taxon>
        <taxon>Fungi</taxon>
        <taxon>Dikarya</taxon>
        <taxon>Basidiomycota</taxon>
        <taxon>Agaricomycotina</taxon>
        <taxon>Agaricomycetes</taxon>
        <taxon>Agaricomycetidae</taxon>
        <taxon>Agaricales</taxon>
        <taxon>Marasmiineae</taxon>
        <taxon>Mycenaceae</taxon>
        <taxon>Mycena</taxon>
    </lineage>
</organism>
<evidence type="ECO:0000256" key="2">
    <source>
        <dbReference type="SAM" id="Phobius"/>
    </source>
</evidence>
<feature type="compositionally biased region" description="Pro residues" evidence="1">
    <location>
        <begin position="270"/>
        <end position="280"/>
    </location>
</feature>
<proteinExistence type="predicted"/>
<dbReference type="AlphaFoldDB" id="A0AAD6SQD1"/>
<dbReference type="EMBL" id="JARJCM010000078">
    <property type="protein sequence ID" value="KAJ7031799.1"/>
    <property type="molecule type" value="Genomic_DNA"/>
</dbReference>